<dbReference type="RefSeq" id="WP_386190353.1">
    <property type="nucleotide sequence ID" value="NZ_JBHSBC010000018.1"/>
</dbReference>
<reference evidence="5" key="1">
    <citation type="journal article" date="2019" name="Int. J. Syst. Evol. Microbiol.">
        <title>The Global Catalogue of Microorganisms (GCM) 10K type strain sequencing project: providing services to taxonomists for standard genome sequencing and annotation.</title>
        <authorList>
            <consortium name="The Broad Institute Genomics Platform"/>
            <consortium name="The Broad Institute Genome Sequencing Center for Infectious Disease"/>
            <person name="Wu L."/>
            <person name="Ma J."/>
        </authorList>
    </citation>
    <scope>NUCLEOTIDE SEQUENCE [LARGE SCALE GENOMIC DNA]</scope>
    <source>
        <strain evidence="5">TBRC 7912</strain>
    </source>
</reference>
<evidence type="ECO:0000256" key="1">
    <source>
        <dbReference type="SAM" id="MobiDB-lite"/>
    </source>
</evidence>
<evidence type="ECO:0000259" key="3">
    <source>
        <dbReference type="Pfam" id="PF25275"/>
    </source>
</evidence>
<keyword evidence="2" id="KW-0732">Signal</keyword>
<dbReference type="Proteomes" id="UP001595698">
    <property type="component" value="Unassembled WGS sequence"/>
</dbReference>
<accession>A0ABV8F280</accession>
<comment type="caution">
    <text evidence="4">The sequence shown here is derived from an EMBL/GenBank/DDBJ whole genome shotgun (WGS) entry which is preliminary data.</text>
</comment>
<gene>
    <name evidence="4" type="ORF">ACFOYY_17875</name>
</gene>
<feature type="signal peptide" evidence="2">
    <location>
        <begin position="1"/>
        <end position="19"/>
    </location>
</feature>
<keyword evidence="5" id="KW-1185">Reference proteome</keyword>
<evidence type="ECO:0000313" key="4">
    <source>
        <dbReference type="EMBL" id="MFC3982016.1"/>
    </source>
</evidence>
<dbReference type="EMBL" id="JBHSBC010000018">
    <property type="protein sequence ID" value="MFC3982016.1"/>
    <property type="molecule type" value="Genomic_DNA"/>
</dbReference>
<dbReference type="Pfam" id="PF25275">
    <property type="entry name" value="Golvesin_C"/>
    <property type="match status" value="1"/>
</dbReference>
<evidence type="ECO:0000313" key="5">
    <source>
        <dbReference type="Proteomes" id="UP001595698"/>
    </source>
</evidence>
<name>A0ABV8F280_9ACTN</name>
<proteinExistence type="predicted"/>
<sequence length="1032" mass="110773">MFNGIALNMFLAAALTLQAMSPLNGAAAETLENRNPERTISQSTPDSSAELAYVAPEQRDRVLPKGWQESKDVALATAGDSTGFHVLVAKESDGYQWRTVATLSEPGMDTDQWIGNACLTGAGTRVMAVYAPRHFTNRPELFARGAFAAVVDIGTGEVTKLRDQVTLAYFNPGCGAGDAVALTQGADENHRTSRLLRVETGAGKSTDPVVVPGQVTSAVPYGDGYVAARNAALVSVSRAGKTRTLTKAGSVPFDIRVDDQGGVVFAEADAGRMTVRYHRDGTTQTLATGDLGRLSVHAGGGGRVFLVGEADKVRSLPGTVTVLDAPADGQVSSRGGLVVTAAARRGLRGGLRGDPKDTGIDGVGGNSAAPEPIDVKAEVPATQAKLDFEVAPEARTTPKISTGRLANPRLAQAMGQKATRRAGAPLAAEDPVDVGHTCSVPRNDPKLQTYQPHWRQVEWAVDQLVQKRLTLTRPANWKGSGLPAWSPQAMFPAEDLQGGGRVPTNIMLGILAQESNLWQAQRRVSEGETGNPLVGNYYGVNIYDTDPANDWTIDFSDADCGYGISQQTDGMRKAGSERTGEVAWPPDKQKAVALDYVTNIAAGLRTLTQKWNQIRTDTGGQMIANDGSSSKLENWYFAIWAYNSGWHPKADANGNDDKGKPNNGAWGLGWTNNPSNAFWKPGRHPFLDGNAYADASTPQYWPYQEKVLGWAAWPITKTYWDTAAGKYQDQAGYNPSWWNHTDYRSAIIPVIQKANLFVVDLSAFCVAPGGSGAEHNNCQPGTVNQENPAATPAGTCLRADLKCWWHIPKAWKSCPAQCGNEGTIRYSDASWASTEREEPRDFWYPCLTPGLPSGALIVDDVPRTAPAVRGGCDNSGWTNSGTFTLEFGRDAKGKAPAKADFQQLGNGFGGHEWFAYTRNAAHNGAVMRVTGTWTLDQPVTGLRQIFVHLPDHYGYTRQARYDVHTAQGIRARVITQRPVKANPGQQANRWVSLGVFNFSGTPKVSLSTLNGNGTGDESVVFDAVAFAPASCP</sequence>
<protein>
    <recommendedName>
        <fullName evidence="3">Golvesin/Xly CBD-like domain-containing protein</fullName>
    </recommendedName>
</protein>
<feature type="region of interest" description="Disordered" evidence="1">
    <location>
        <begin position="349"/>
        <end position="371"/>
    </location>
</feature>
<evidence type="ECO:0000256" key="2">
    <source>
        <dbReference type="SAM" id="SignalP"/>
    </source>
</evidence>
<organism evidence="4 5">
    <name type="scientific">Streptosporangium jomthongense</name>
    <dbReference type="NCBI Taxonomy" id="1193683"/>
    <lineage>
        <taxon>Bacteria</taxon>
        <taxon>Bacillati</taxon>
        <taxon>Actinomycetota</taxon>
        <taxon>Actinomycetes</taxon>
        <taxon>Streptosporangiales</taxon>
        <taxon>Streptosporangiaceae</taxon>
        <taxon>Streptosporangium</taxon>
    </lineage>
</organism>
<dbReference type="InterPro" id="IPR033803">
    <property type="entry name" value="CBD-like_Golvesin-Xly"/>
</dbReference>
<feature type="domain" description="Golvesin/Xly CBD-like" evidence="3">
    <location>
        <begin position="925"/>
        <end position="1026"/>
    </location>
</feature>
<feature type="chain" id="PRO_5045573546" description="Golvesin/Xly CBD-like domain-containing protein" evidence="2">
    <location>
        <begin position="20"/>
        <end position="1032"/>
    </location>
</feature>